<reference evidence="1 2" key="1">
    <citation type="submission" date="2019-08" db="EMBL/GenBank/DDBJ databases">
        <title>Draft genome sequences of two oriental melons (Cucumis melo L. var makuwa).</title>
        <authorList>
            <person name="Kwon S.-Y."/>
        </authorList>
    </citation>
    <scope>NUCLEOTIDE SEQUENCE [LARGE SCALE GENOMIC DNA]</scope>
    <source>
        <strain evidence="2">cv. Chang Bougi</strain>
        <tissue evidence="1">Leaf</tissue>
    </source>
</reference>
<dbReference type="EMBL" id="SSTD01011629">
    <property type="protein sequence ID" value="TYK09494.1"/>
    <property type="molecule type" value="Genomic_DNA"/>
</dbReference>
<dbReference type="Proteomes" id="UP000321947">
    <property type="component" value="Unassembled WGS sequence"/>
</dbReference>
<proteinExistence type="predicted"/>
<protein>
    <submittedName>
        <fullName evidence="1">Uncharacterized protein</fullName>
    </submittedName>
</protein>
<evidence type="ECO:0000313" key="1">
    <source>
        <dbReference type="EMBL" id="TYK09494.1"/>
    </source>
</evidence>
<evidence type="ECO:0000313" key="2">
    <source>
        <dbReference type="Proteomes" id="UP000321947"/>
    </source>
</evidence>
<comment type="caution">
    <text evidence="1">The sequence shown here is derived from an EMBL/GenBank/DDBJ whole genome shotgun (WGS) entry which is preliminary data.</text>
</comment>
<organism evidence="1 2">
    <name type="scientific">Cucumis melo var. makuwa</name>
    <name type="common">Oriental melon</name>
    <dbReference type="NCBI Taxonomy" id="1194695"/>
    <lineage>
        <taxon>Eukaryota</taxon>
        <taxon>Viridiplantae</taxon>
        <taxon>Streptophyta</taxon>
        <taxon>Embryophyta</taxon>
        <taxon>Tracheophyta</taxon>
        <taxon>Spermatophyta</taxon>
        <taxon>Magnoliopsida</taxon>
        <taxon>eudicotyledons</taxon>
        <taxon>Gunneridae</taxon>
        <taxon>Pentapetalae</taxon>
        <taxon>rosids</taxon>
        <taxon>fabids</taxon>
        <taxon>Cucurbitales</taxon>
        <taxon>Cucurbitaceae</taxon>
        <taxon>Benincaseae</taxon>
        <taxon>Cucumis</taxon>
    </lineage>
</organism>
<dbReference type="AlphaFoldDB" id="A0A5D3CE69"/>
<sequence>MGGKRAIHTSLKLPVPLGCSKPKKHSTNQRGMEKTITTVNKYEVVGGSSVEFSKRQKVKEFVDKNTGRLSSKEEVTYKCSMKVDDGAHGFVDEVQTQVKFKKVIPTSAKNNSSMKATNKHIMLDF</sequence>
<name>A0A5D3CE69_CUCMM</name>
<accession>A0A5D3CE69</accession>
<gene>
    <name evidence="1" type="ORF">E5676_scaffold499G00950</name>
</gene>